<evidence type="ECO:0000313" key="2">
    <source>
        <dbReference type="EMBL" id="CAK5268845.1"/>
    </source>
</evidence>
<gene>
    <name evidence="2" type="ORF">MYCIT1_LOCUS12138</name>
</gene>
<evidence type="ECO:0008006" key="4">
    <source>
        <dbReference type="Google" id="ProtNLM"/>
    </source>
</evidence>
<proteinExistence type="predicted"/>
<organism evidence="2 3">
    <name type="scientific">Mycena citricolor</name>
    <dbReference type="NCBI Taxonomy" id="2018698"/>
    <lineage>
        <taxon>Eukaryota</taxon>
        <taxon>Fungi</taxon>
        <taxon>Dikarya</taxon>
        <taxon>Basidiomycota</taxon>
        <taxon>Agaricomycotina</taxon>
        <taxon>Agaricomycetes</taxon>
        <taxon>Agaricomycetidae</taxon>
        <taxon>Agaricales</taxon>
        <taxon>Marasmiineae</taxon>
        <taxon>Mycenaceae</taxon>
        <taxon>Mycena</taxon>
    </lineage>
</organism>
<dbReference type="Proteomes" id="UP001295794">
    <property type="component" value="Unassembled WGS sequence"/>
</dbReference>
<feature type="chain" id="PRO_5042087167" description="Secreted protein" evidence="1">
    <location>
        <begin position="18"/>
        <end position="69"/>
    </location>
</feature>
<protein>
    <recommendedName>
        <fullName evidence="4">Secreted protein</fullName>
    </recommendedName>
</protein>
<dbReference type="EMBL" id="CAVNYO010000138">
    <property type="protein sequence ID" value="CAK5268845.1"/>
    <property type="molecule type" value="Genomic_DNA"/>
</dbReference>
<sequence length="69" mass="7194">MLLALLAATLHTLFVDASPLASDLMVLKLPMGTVSGSPPRMAPRSGSASDMRDCLLAMAHCGSRPLLQS</sequence>
<comment type="caution">
    <text evidence="2">The sequence shown here is derived from an EMBL/GenBank/DDBJ whole genome shotgun (WGS) entry which is preliminary data.</text>
</comment>
<reference evidence="2" key="1">
    <citation type="submission" date="2023-11" db="EMBL/GenBank/DDBJ databases">
        <authorList>
            <person name="De Vega J J."/>
            <person name="De Vega J J."/>
        </authorList>
    </citation>
    <scope>NUCLEOTIDE SEQUENCE</scope>
</reference>
<evidence type="ECO:0000256" key="1">
    <source>
        <dbReference type="SAM" id="SignalP"/>
    </source>
</evidence>
<keyword evidence="1" id="KW-0732">Signal</keyword>
<evidence type="ECO:0000313" key="3">
    <source>
        <dbReference type="Proteomes" id="UP001295794"/>
    </source>
</evidence>
<name>A0AAD2H521_9AGAR</name>
<accession>A0AAD2H521</accession>
<keyword evidence="3" id="KW-1185">Reference proteome</keyword>
<feature type="signal peptide" evidence="1">
    <location>
        <begin position="1"/>
        <end position="17"/>
    </location>
</feature>
<dbReference type="AlphaFoldDB" id="A0AAD2H521"/>